<keyword evidence="3 8" id="KW-0812">Transmembrane</keyword>
<dbReference type="OrthoDB" id="3221251at2"/>
<accession>A0A0D8BAF8</accession>
<keyword evidence="5 8" id="KW-1133">Transmembrane helix</keyword>
<dbReference type="PATRIC" id="fig|1502723.3.peg.5731"/>
<evidence type="ECO:0000256" key="5">
    <source>
        <dbReference type="ARBA" id="ARBA00022989"/>
    </source>
</evidence>
<dbReference type="Proteomes" id="UP000032545">
    <property type="component" value="Unassembled WGS sequence"/>
</dbReference>
<protein>
    <recommendedName>
        <fullName evidence="9">Pycsar effector protein domain-containing protein</fullName>
    </recommendedName>
</protein>
<dbReference type="EMBL" id="JYFN01000062">
    <property type="protein sequence ID" value="KJE20347.1"/>
    <property type="molecule type" value="Genomic_DNA"/>
</dbReference>
<feature type="domain" description="Pycsar effector protein" evidence="9">
    <location>
        <begin position="19"/>
        <end position="161"/>
    </location>
</feature>
<comment type="subcellular location">
    <subcellularLocation>
        <location evidence="1">Cell membrane</location>
    </subcellularLocation>
</comment>
<keyword evidence="7 8" id="KW-0472">Membrane</keyword>
<dbReference type="AlphaFoldDB" id="A0A0D8BAF8"/>
<evidence type="ECO:0000313" key="10">
    <source>
        <dbReference type="EMBL" id="KJE20347.1"/>
    </source>
</evidence>
<feature type="transmembrane region" description="Helical" evidence="8">
    <location>
        <begin position="59"/>
        <end position="79"/>
    </location>
</feature>
<dbReference type="Pfam" id="PF18967">
    <property type="entry name" value="PycTM"/>
    <property type="match status" value="1"/>
</dbReference>
<keyword evidence="11" id="KW-1185">Reference proteome</keyword>
<reference evidence="11" key="1">
    <citation type="submission" date="2015-02" db="EMBL/GenBank/DDBJ databases">
        <title>Draft Genome of Frankia sp. CpI1-S.</title>
        <authorList>
            <person name="Oshone R.T."/>
            <person name="Ngom M."/>
            <person name="Ghodhbane-Gtari F."/>
            <person name="Gtari M."/>
            <person name="Morris K."/>
            <person name="Thomas K."/>
            <person name="Sen A."/>
            <person name="Tisa L.S."/>
        </authorList>
    </citation>
    <scope>NUCLEOTIDE SEQUENCE [LARGE SCALE GENOMIC DNA]</scope>
    <source>
        <strain evidence="11">CpI1-S</strain>
    </source>
</reference>
<comment type="caution">
    <text evidence="10">The sequence shown here is derived from an EMBL/GenBank/DDBJ whole genome shotgun (WGS) entry which is preliminary data.</text>
</comment>
<proteinExistence type="predicted"/>
<sequence>MSRVTRTTVETRMRTRTDLITSMRAEAARSDGQVGIVMAGATAAAGFLVTSWSPGSLPVTVAVLWWIGMAATGAGIAALGGSLCPSIPRETGVPAAAFHCWHAVRAARAGVLTAVLDRTPVDIDAADRQTEGLAAVVAIKWARNRTGLRLLGVALVAFAAAGITGQVVAA</sequence>
<evidence type="ECO:0000256" key="6">
    <source>
        <dbReference type="ARBA" id="ARBA00023118"/>
    </source>
</evidence>
<evidence type="ECO:0000256" key="3">
    <source>
        <dbReference type="ARBA" id="ARBA00022692"/>
    </source>
</evidence>
<keyword evidence="4" id="KW-0547">Nucleotide-binding</keyword>
<dbReference type="RefSeq" id="WP_044887805.1">
    <property type="nucleotide sequence ID" value="NZ_JYFN01000062.1"/>
</dbReference>
<feature type="transmembrane region" description="Helical" evidence="8">
    <location>
        <begin position="150"/>
        <end position="169"/>
    </location>
</feature>
<gene>
    <name evidence="10" type="ORF">FF36_05321</name>
</gene>
<evidence type="ECO:0000256" key="8">
    <source>
        <dbReference type="SAM" id="Phobius"/>
    </source>
</evidence>
<reference evidence="10 11" key="2">
    <citation type="journal article" date="2016" name="Genome Announc.">
        <title>Permanent Draft Genome Sequences for Two Variants of Frankia sp. Strain CpI1, the First Frankia Strain Isolated from Root Nodules of Comptonia peregrina.</title>
        <authorList>
            <person name="Oshone R."/>
            <person name="Hurst S.G.IV."/>
            <person name="Abebe-Akele F."/>
            <person name="Simpson S."/>
            <person name="Morris K."/>
            <person name="Thomas W.K."/>
            <person name="Tisa L.S."/>
        </authorList>
    </citation>
    <scope>NUCLEOTIDE SEQUENCE [LARGE SCALE GENOMIC DNA]</scope>
    <source>
        <strain evidence="11">CpI1-S</strain>
    </source>
</reference>
<name>A0A0D8BAF8_9ACTN</name>
<evidence type="ECO:0000256" key="4">
    <source>
        <dbReference type="ARBA" id="ARBA00022741"/>
    </source>
</evidence>
<evidence type="ECO:0000256" key="1">
    <source>
        <dbReference type="ARBA" id="ARBA00004236"/>
    </source>
</evidence>
<evidence type="ECO:0000256" key="7">
    <source>
        <dbReference type="ARBA" id="ARBA00023136"/>
    </source>
</evidence>
<feature type="transmembrane region" description="Helical" evidence="8">
    <location>
        <begin position="34"/>
        <end position="53"/>
    </location>
</feature>
<evidence type="ECO:0000259" key="9">
    <source>
        <dbReference type="Pfam" id="PF18967"/>
    </source>
</evidence>
<keyword evidence="6" id="KW-0051">Antiviral defense</keyword>
<keyword evidence="2" id="KW-1003">Cell membrane</keyword>
<organism evidence="10 11">
    <name type="scientific">Frankia torreyi</name>
    <dbReference type="NCBI Taxonomy" id="1856"/>
    <lineage>
        <taxon>Bacteria</taxon>
        <taxon>Bacillati</taxon>
        <taxon>Actinomycetota</taxon>
        <taxon>Actinomycetes</taxon>
        <taxon>Frankiales</taxon>
        <taxon>Frankiaceae</taxon>
        <taxon>Frankia</taxon>
    </lineage>
</organism>
<dbReference type="InterPro" id="IPR043760">
    <property type="entry name" value="PycTM_dom"/>
</dbReference>
<evidence type="ECO:0000256" key="2">
    <source>
        <dbReference type="ARBA" id="ARBA00022475"/>
    </source>
</evidence>
<evidence type="ECO:0000313" key="11">
    <source>
        <dbReference type="Proteomes" id="UP000032545"/>
    </source>
</evidence>